<dbReference type="Pfam" id="PF10277">
    <property type="entry name" value="Frag1"/>
    <property type="match status" value="1"/>
</dbReference>
<dbReference type="GO" id="GO:0005789">
    <property type="term" value="C:endoplasmic reticulum membrane"/>
    <property type="evidence" value="ECO:0007669"/>
    <property type="project" value="TreeGrafter"/>
</dbReference>
<sequence>MKSTRRYKPLYKDDKTVLLSFTNLAIFISSLPLGGFIFCVIWSLLFNFTESTSTHCHVTNYLPSISAAVGSYSPQKYIWRICIAIHSAPRYLVAYMYYSIVHYSLFIFMLNLVEVSSLIGLTFISSTENHTLHALNFALFIITGSVGMTSASNFSYKSRKIKNIMKYINLISIGLAIFFYYKHNWFCEPGIYTLFALSEYVVVLTNIAFHFQAYHDFKDYDIILINRLSLAQS</sequence>
<dbReference type="EMBL" id="CAEY01000473">
    <property type="status" value="NOT_ANNOTATED_CDS"/>
    <property type="molecule type" value="Genomic_DNA"/>
</dbReference>
<accession>T1JT67</accession>
<feature type="transmembrane region" description="Helical" evidence="8">
    <location>
        <begin position="167"/>
        <end position="183"/>
    </location>
</feature>
<keyword evidence="7 8" id="KW-0472">Membrane</keyword>
<evidence type="ECO:0000256" key="3">
    <source>
        <dbReference type="ARBA" id="ARBA00022502"/>
    </source>
</evidence>
<evidence type="ECO:0000256" key="6">
    <source>
        <dbReference type="ARBA" id="ARBA00023034"/>
    </source>
</evidence>
<evidence type="ECO:0000313" key="11">
    <source>
        <dbReference type="Proteomes" id="UP000015104"/>
    </source>
</evidence>
<keyword evidence="5 8" id="KW-1133">Transmembrane helix</keyword>
<keyword evidence="3" id="KW-0337">GPI-anchor biosynthesis</keyword>
<evidence type="ECO:0000313" key="10">
    <source>
        <dbReference type="EnsemblMetazoa" id="tetur01g13040.1"/>
    </source>
</evidence>
<evidence type="ECO:0000256" key="7">
    <source>
        <dbReference type="ARBA" id="ARBA00023136"/>
    </source>
</evidence>
<feature type="transmembrane region" description="Helical" evidence="8">
    <location>
        <begin position="105"/>
        <end position="125"/>
    </location>
</feature>
<organism evidence="10 11">
    <name type="scientific">Tetranychus urticae</name>
    <name type="common">Two-spotted spider mite</name>
    <dbReference type="NCBI Taxonomy" id="32264"/>
    <lineage>
        <taxon>Eukaryota</taxon>
        <taxon>Metazoa</taxon>
        <taxon>Ecdysozoa</taxon>
        <taxon>Arthropoda</taxon>
        <taxon>Chelicerata</taxon>
        <taxon>Arachnida</taxon>
        <taxon>Acari</taxon>
        <taxon>Acariformes</taxon>
        <taxon>Trombidiformes</taxon>
        <taxon>Prostigmata</taxon>
        <taxon>Eleutherengona</taxon>
        <taxon>Raphignathae</taxon>
        <taxon>Tetranychoidea</taxon>
        <taxon>Tetranychidae</taxon>
        <taxon>Tetranychus</taxon>
    </lineage>
</organism>
<dbReference type="OMA" id="CVIWSIL"/>
<dbReference type="AlphaFoldDB" id="T1JT67"/>
<dbReference type="KEGG" id="tut:107361242"/>
<keyword evidence="6" id="KW-0333">Golgi apparatus</keyword>
<feature type="transmembrane region" description="Helical" evidence="8">
    <location>
        <begin position="189"/>
        <end position="209"/>
    </location>
</feature>
<protein>
    <recommendedName>
        <fullName evidence="9">CWH43-like N-terminal domain-containing protein</fullName>
    </recommendedName>
</protein>
<feature type="transmembrane region" description="Helical" evidence="8">
    <location>
        <begin position="137"/>
        <end position="155"/>
    </location>
</feature>
<evidence type="ECO:0000256" key="4">
    <source>
        <dbReference type="ARBA" id="ARBA00022692"/>
    </source>
</evidence>
<dbReference type="PANTHER" id="PTHR12892:SF11">
    <property type="entry name" value="POST-GPI ATTACHMENT TO PROTEINS FACTOR 2"/>
    <property type="match status" value="1"/>
</dbReference>
<evidence type="ECO:0000259" key="9">
    <source>
        <dbReference type="Pfam" id="PF10277"/>
    </source>
</evidence>
<dbReference type="GO" id="GO:0000139">
    <property type="term" value="C:Golgi membrane"/>
    <property type="evidence" value="ECO:0007669"/>
    <property type="project" value="UniProtKB-SubCell"/>
</dbReference>
<comment type="similarity">
    <text evidence="2">Belongs to the PGAP2 family.</text>
</comment>
<feature type="domain" description="CWH43-like N-terminal" evidence="9">
    <location>
        <begin position="21"/>
        <end position="219"/>
    </location>
</feature>
<keyword evidence="4 8" id="KW-0812">Transmembrane</keyword>
<comment type="subcellular location">
    <subcellularLocation>
        <location evidence="1">Golgi apparatus membrane</location>
        <topology evidence="1">Multi-pass membrane protein</topology>
    </subcellularLocation>
</comment>
<dbReference type="HOGENOM" id="CLU_061191_1_0_1"/>
<dbReference type="GO" id="GO:0006506">
    <property type="term" value="P:GPI anchor biosynthetic process"/>
    <property type="evidence" value="ECO:0007669"/>
    <property type="project" value="UniProtKB-KW"/>
</dbReference>
<evidence type="ECO:0000256" key="5">
    <source>
        <dbReference type="ARBA" id="ARBA00022989"/>
    </source>
</evidence>
<name>T1JT67_TETUR</name>
<evidence type="ECO:0000256" key="8">
    <source>
        <dbReference type="SAM" id="Phobius"/>
    </source>
</evidence>
<dbReference type="Proteomes" id="UP000015104">
    <property type="component" value="Unassembled WGS sequence"/>
</dbReference>
<dbReference type="STRING" id="32264.T1JT67"/>
<dbReference type="eggNOG" id="KOG3979">
    <property type="taxonomic scope" value="Eukaryota"/>
</dbReference>
<evidence type="ECO:0000256" key="2">
    <source>
        <dbReference type="ARBA" id="ARBA00007414"/>
    </source>
</evidence>
<evidence type="ECO:0000256" key="1">
    <source>
        <dbReference type="ARBA" id="ARBA00004653"/>
    </source>
</evidence>
<dbReference type="InterPro" id="IPR019402">
    <property type="entry name" value="CWH43_N"/>
</dbReference>
<reference evidence="10" key="2">
    <citation type="submission" date="2015-06" db="UniProtKB">
        <authorList>
            <consortium name="EnsemblMetazoa"/>
        </authorList>
    </citation>
    <scope>IDENTIFICATION</scope>
</reference>
<feature type="transmembrane region" description="Helical" evidence="8">
    <location>
        <begin position="21"/>
        <end position="45"/>
    </location>
</feature>
<gene>
    <name evidence="10" type="primary">107361242</name>
</gene>
<dbReference type="EnsemblMetazoa" id="tetur01g13040.1">
    <property type="protein sequence ID" value="tetur01g13040.1"/>
    <property type="gene ID" value="tetur01g13040"/>
</dbReference>
<dbReference type="InterPro" id="IPR039545">
    <property type="entry name" value="PGAP2"/>
</dbReference>
<keyword evidence="11" id="KW-1185">Reference proteome</keyword>
<dbReference type="PANTHER" id="PTHR12892">
    <property type="entry name" value="FGF RECEPTOR ACTIVATING PROTEIN 1"/>
    <property type="match status" value="1"/>
</dbReference>
<dbReference type="OrthoDB" id="68581at2759"/>
<proteinExistence type="inferred from homology"/>
<reference evidence="11" key="1">
    <citation type="submission" date="2011-08" db="EMBL/GenBank/DDBJ databases">
        <authorList>
            <person name="Rombauts S."/>
        </authorList>
    </citation>
    <scope>NUCLEOTIDE SEQUENCE</scope>
    <source>
        <strain evidence="11">London</strain>
    </source>
</reference>